<organism evidence="1">
    <name type="scientific">marine sediment metagenome</name>
    <dbReference type="NCBI Taxonomy" id="412755"/>
    <lineage>
        <taxon>unclassified sequences</taxon>
        <taxon>metagenomes</taxon>
        <taxon>ecological metagenomes</taxon>
    </lineage>
</organism>
<evidence type="ECO:0000313" key="1">
    <source>
        <dbReference type="EMBL" id="GAI24255.1"/>
    </source>
</evidence>
<name>X1NBP3_9ZZZZ</name>
<comment type="caution">
    <text evidence="1">The sequence shown here is derived from an EMBL/GenBank/DDBJ whole genome shotgun (WGS) entry which is preliminary data.</text>
</comment>
<dbReference type="AlphaFoldDB" id="X1NBP3"/>
<proteinExistence type="predicted"/>
<gene>
    <name evidence="1" type="ORF">S06H3_35597</name>
</gene>
<feature type="non-terminal residue" evidence="1">
    <location>
        <position position="1"/>
    </location>
</feature>
<dbReference type="EMBL" id="BARV01021488">
    <property type="protein sequence ID" value="GAI24255.1"/>
    <property type="molecule type" value="Genomic_DNA"/>
</dbReference>
<protein>
    <submittedName>
        <fullName evidence="1">Uncharacterized protein</fullName>
    </submittedName>
</protein>
<sequence>AVKKEKSESEETPVEHPLNKLTKFLTVPANVPIDQADIVDTQADLSQSAVAEMLIYHRTIGDRFKMIEGRATGEIIERFANRISLLTWANNRRSRGEAVELGMHLRSDDNKERIEIEHLGGIPPISVPVEPQKKKRLKII</sequence>
<reference evidence="1" key="1">
    <citation type="journal article" date="2014" name="Front. Microbiol.">
        <title>High frequency of phylogenetically diverse reductive dehalogenase-homologous genes in deep subseafloor sedimentary metagenomes.</title>
        <authorList>
            <person name="Kawai M."/>
            <person name="Futagami T."/>
            <person name="Toyoda A."/>
            <person name="Takaki Y."/>
            <person name="Nishi S."/>
            <person name="Hori S."/>
            <person name="Arai W."/>
            <person name="Tsubouchi T."/>
            <person name="Morono Y."/>
            <person name="Uchiyama I."/>
            <person name="Ito T."/>
            <person name="Fujiyama A."/>
            <person name="Inagaki F."/>
            <person name="Takami H."/>
        </authorList>
    </citation>
    <scope>NUCLEOTIDE SEQUENCE</scope>
    <source>
        <strain evidence="1">Expedition CK06-06</strain>
    </source>
</reference>
<accession>X1NBP3</accession>